<evidence type="ECO:0000313" key="2">
    <source>
        <dbReference type="EMBL" id="THF58204.1"/>
    </source>
</evidence>
<feature type="domain" description="HNH nuclease" evidence="1">
    <location>
        <begin position="43"/>
        <end position="86"/>
    </location>
</feature>
<gene>
    <name evidence="2" type="ORF">E6C48_06195</name>
</gene>
<dbReference type="Proteomes" id="UP000306441">
    <property type="component" value="Unassembled WGS sequence"/>
</dbReference>
<keyword evidence="2" id="KW-0255">Endonuclease</keyword>
<dbReference type="InterPro" id="IPR003615">
    <property type="entry name" value="HNH_nuc"/>
</dbReference>
<dbReference type="EMBL" id="SSNY01000003">
    <property type="protein sequence ID" value="THF58204.1"/>
    <property type="molecule type" value="Genomic_DNA"/>
</dbReference>
<dbReference type="GO" id="GO:0004519">
    <property type="term" value="F:endonuclease activity"/>
    <property type="evidence" value="ECO:0007669"/>
    <property type="project" value="UniProtKB-KW"/>
</dbReference>
<keyword evidence="3" id="KW-1185">Reference proteome</keyword>
<dbReference type="Pfam" id="PF13391">
    <property type="entry name" value="HNH_2"/>
    <property type="match status" value="1"/>
</dbReference>
<protein>
    <submittedName>
        <fullName evidence="2">HNH endonuclease</fullName>
    </submittedName>
</protein>
<accession>A0ABY2Q8M5</accession>
<name>A0ABY2Q8M5_9HYPH</name>
<evidence type="ECO:0000313" key="3">
    <source>
        <dbReference type="Proteomes" id="UP000306441"/>
    </source>
</evidence>
<organism evidence="2 3">
    <name type="scientific">Ollibium composti</name>
    <dbReference type="NCBI Taxonomy" id="2675109"/>
    <lineage>
        <taxon>Bacteria</taxon>
        <taxon>Pseudomonadati</taxon>
        <taxon>Pseudomonadota</taxon>
        <taxon>Alphaproteobacteria</taxon>
        <taxon>Hyphomicrobiales</taxon>
        <taxon>Phyllobacteriaceae</taxon>
        <taxon>Ollibium</taxon>
    </lineage>
</organism>
<dbReference type="RefSeq" id="WP_136355170.1">
    <property type="nucleotide sequence ID" value="NZ_SSNY01000003.1"/>
</dbReference>
<reference evidence="2 3" key="1">
    <citation type="submission" date="2019-04" db="EMBL/GenBank/DDBJ databases">
        <title>Mesorhizobium composti sp. nov., isolated from compost.</title>
        <authorList>
            <person name="Lin S.-Y."/>
            <person name="Hameed A."/>
            <person name="Hsieh Y.-T."/>
            <person name="Young C.-C."/>
        </authorList>
    </citation>
    <scope>NUCLEOTIDE SEQUENCE [LARGE SCALE GENOMIC DNA]</scope>
    <source>
        <strain evidence="2 3">CC-YTH430</strain>
    </source>
</reference>
<keyword evidence="2" id="KW-0540">Nuclease</keyword>
<evidence type="ECO:0000259" key="1">
    <source>
        <dbReference type="Pfam" id="PF13391"/>
    </source>
</evidence>
<comment type="caution">
    <text evidence="2">The sequence shown here is derived from an EMBL/GenBank/DDBJ whole genome shotgun (WGS) entry which is preliminary data.</text>
</comment>
<proteinExistence type="predicted"/>
<sequence length="237" mass="27144">MAITEKSIKLLWSNAAGRCSFDGCRVRLSQREAEGRAPYTIGEMAHIRGDKPSANRHDSSQITAERDDYTNLILLCPNHHTEIDKKQNEEIFTVEILHEMKTKHENWVDQRTDTDEATERQALAKSILVLLEENHQAWQAYGPMSELALSEPHNDEVFSIWVSERLSTIVPNNRKITGLLERHRGVLDPHDQKDVSAFLLHSRSYERWVNDEISYAGVLRFPAEFADRIRRAANGGS</sequence>
<keyword evidence="2" id="KW-0378">Hydrolase</keyword>